<protein>
    <submittedName>
        <fullName evidence="1">DUF3107 domain-containing protein</fullName>
    </submittedName>
</protein>
<dbReference type="AlphaFoldDB" id="A0A9X2D4U3"/>
<evidence type="ECO:0000313" key="1">
    <source>
        <dbReference type="EMBL" id="MCM0619333.1"/>
    </source>
</evidence>
<dbReference type="InterPro" id="IPR021456">
    <property type="entry name" value="DUF3107"/>
</dbReference>
<dbReference type="RefSeq" id="WP_250052899.1">
    <property type="nucleotide sequence ID" value="NZ_JAMJPH010000007.1"/>
</dbReference>
<sequence length="73" mass="7609">MEVKIGIQQAAREMAVDVDSTQEFVQQQVADAVAAGTLLTLTDTKGRTIAVPGAKIAYVEIGSTQVGAVGFRS</sequence>
<comment type="caution">
    <text evidence="1">The sequence shown here is derived from an EMBL/GenBank/DDBJ whole genome shotgun (WGS) entry which is preliminary data.</text>
</comment>
<name>A0A9X2D4U3_9ACTN</name>
<organism evidence="1 2">
    <name type="scientific">Nocardioides bruguierae</name>
    <dbReference type="NCBI Taxonomy" id="2945102"/>
    <lineage>
        <taxon>Bacteria</taxon>
        <taxon>Bacillati</taxon>
        <taxon>Actinomycetota</taxon>
        <taxon>Actinomycetes</taxon>
        <taxon>Propionibacteriales</taxon>
        <taxon>Nocardioidaceae</taxon>
        <taxon>Nocardioides</taxon>
    </lineage>
</organism>
<reference evidence="1" key="1">
    <citation type="submission" date="2022-05" db="EMBL/GenBank/DDBJ databases">
        <authorList>
            <person name="Tuo L."/>
        </authorList>
    </citation>
    <scope>NUCLEOTIDE SEQUENCE</scope>
    <source>
        <strain evidence="1">BSK12Z-4</strain>
    </source>
</reference>
<keyword evidence="2" id="KW-1185">Reference proteome</keyword>
<dbReference type="Proteomes" id="UP001139485">
    <property type="component" value="Unassembled WGS sequence"/>
</dbReference>
<gene>
    <name evidence="1" type="ORF">M8330_03355</name>
</gene>
<dbReference type="Pfam" id="PF11305">
    <property type="entry name" value="DUF3107"/>
    <property type="match status" value="1"/>
</dbReference>
<proteinExistence type="predicted"/>
<accession>A0A9X2D4U3</accession>
<dbReference type="EMBL" id="JAMOIL010000002">
    <property type="protein sequence ID" value="MCM0619333.1"/>
    <property type="molecule type" value="Genomic_DNA"/>
</dbReference>
<evidence type="ECO:0000313" key="2">
    <source>
        <dbReference type="Proteomes" id="UP001139485"/>
    </source>
</evidence>